<protein>
    <recommendedName>
        <fullName evidence="2">DUF7054 domain-containing protein</fullName>
    </recommendedName>
</protein>
<evidence type="ECO:0000256" key="1">
    <source>
        <dbReference type="SAM" id="MobiDB-lite"/>
    </source>
</evidence>
<feature type="compositionally biased region" description="Low complexity" evidence="1">
    <location>
        <begin position="33"/>
        <end position="45"/>
    </location>
</feature>
<feature type="region of interest" description="Disordered" evidence="1">
    <location>
        <begin position="23"/>
        <end position="90"/>
    </location>
</feature>
<feature type="domain" description="DUF7054" evidence="2">
    <location>
        <begin position="114"/>
        <end position="198"/>
    </location>
</feature>
<dbReference type="PANTHER" id="PTHR33270">
    <property type="entry name" value="BNAC05G50380D PROTEIN"/>
    <property type="match status" value="1"/>
</dbReference>
<proteinExistence type="predicted"/>
<dbReference type="Proteomes" id="UP000734854">
    <property type="component" value="Unassembled WGS sequence"/>
</dbReference>
<dbReference type="EMBL" id="JACMSC010000018">
    <property type="protein sequence ID" value="KAG6477121.1"/>
    <property type="molecule type" value="Genomic_DNA"/>
</dbReference>
<accession>A0A8J5KC25</accession>
<name>A0A8J5KC25_ZINOF</name>
<evidence type="ECO:0000313" key="3">
    <source>
        <dbReference type="EMBL" id="KAG6477121.1"/>
    </source>
</evidence>
<dbReference type="InterPro" id="IPR040358">
    <property type="entry name" value="At4g22758-like"/>
</dbReference>
<comment type="caution">
    <text evidence="3">The sequence shown here is derived from an EMBL/GenBank/DDBJ whole genome shotgun (WGS) entry which is preliminary data.</text>
</comment>
<dbReference type="AlphaFoldDB" id="A0A8J5KC25"/>
<reference evidence="3 4" key="1">
    <citation type="submission" date="2020-08" db="EMBL/GenBank/DDBJ databases">
        <title>Plant Genome Project.</title>
        <authorList>
            <person name="Zhang R.-G."/>
        </authorList>
    </citation>
    <scope>NUCLEOTIDE SEQUENCE [LARGE SCALE GENOMIC DNA]</scope>
    <source>
        <tissue evidence="3">Rhizome</tissue>
    </source>
</reference>
<dbReference type="Pfam" id="PF23156">
    <property type="entry name" value="DUF7054"/>
    <property type="match status" value="1"/>
</dbReference>
<gene>
    <name evidence="3" type="ORF">ZIOFF_066373</name>
</gene>
<evidence type="ECO:0000313" key="4">
    <source>
        <dbReference type="Proteomes" id="UP000734854"/>
    </source>
</evidence>
<sequence length="240" mass="25845">MRCVGFTNTPRVCKVNHHEEIKEKNMVTPADPPSSTAAPMASSSSQAKNLRGGQEGTAARVRRERAPPERSASFHHGTAAAPEHRQMRRPKTQPELLVLRGGATAPSSSPRRVPAKVLVNVTVQRSLGPVQVVASTDWTVGELAAAALGRYVREGRRAPLPAAGDPSAFELHYSQFSLECLDPEEKLIDLGSRNFFLCLKPDLVSGTMESNSSSATAGSCSKQAEKATKISWLSFIDCLL</sequence>
<keyword evidence="4" id="KW-1185">Reference proteome</keyword>
<organism evidence="3 4">
    <name type="scientific">Zingiber officinale</name>
    <name type="common">Ginger</name>
    <name type="synonym">Amomum zingiber</name>
    <dbReference type="NCBI Taxonomy" id="94328"/>
    <lineage>
        <taxon>Eukaryota</taxon>
        <taxon>Viridiplantae</taxon>
        <taxon>Streptophyta</taxon>
        <taxon>Embryophyta</taxon>
        <taxon>Tracheophyta</taxon>
        <taxon>Spermatophyta</taxon>
        <taxon>Magnoliopsida</taxon>
        <taxon>Liliopsida</taxon>
        <taxon>Zingiberales</taxon>
        <taxon>Zingiberaceae</taxon>
        <taxon>Zingiber</taxon>
    </lineage>
</organism>
<evidence type="ECO:0000259" key="2">
    <source>
        <dbReference type="Pfam" id="PF23156"/>
    </source>
</evidence>
<dbReference type="PANTHER" id="PTHR33270:SF24">
    <property type="entry name" value="EXPRESSED PROTEIN"/>
    <property type="match status" value="1"/>
</dbReference>
<dbReference type="InterPro" id="IPR055482">
    <property type="entry name" value="DUF7054"/>
</dbReference>